<gene>
    <name evidence="1" type="ORF">GA0074696_1486</name>
</gene>
<dbReference type="AlphaFoldDB" id="A0A1C4VYH9"/>
<accession>A0A1C4VYH9</accession>
<organism evidence="1 2">
    <name type="scientific">Micromonospora purpureochromogenes</name>
    <dbReference type="NCBI Taxonomy" id="47872"/>
    <lineage>
        <taxon>Bacteria</taxon>
        <taxon>Bacillati</taxon>
        <taxon>Actinomycetota</taxon>
        <taxon>Actinomycetes</taxon>
        <taxon>Micromonosporales</taxon>
        <taxon>Micromonosporaceae</taxon>
        <taxon>Micromonospora</taxon>
    </lineage>
</organism>
<proteinExistence type="predicted"/>
<sequence length="249" mass="27292">MGAKTGLLAFADGDVPTALRRVGTPDARRTAELVRRTHPGFEVSATDGNTLSDGSYPPDKVTYAASLPGVDILCDRRFMVDRPSELPAHLLGLAAGRRVVLHAMHSVVDWLAFAVWEDGELVRSLSVSPDGGVGEDIGTPYAFELPHRAGQHPVLPAAEWDDEEPYPLPYHPLELGEEALRHLFGFTIEGRRRPGDVDADAIALLGFRVVDPTGREAAERRALLEQVQAMGPPRQFRYENGRMVEVVDR</sequence>
<dbReference type="Pfam" id="PF21997">
    <property type="entry name" value="DUF6928"/>
    <property type="match status" value="1"/>
</dbReference>
<dbReference type="Proteomes" id="UP000198228">
    <property type="component" value="Chromosome I"/>
</dbReference>
<dbReference type="InterPro" id="IPR053847">
    <property type="entry name" value="DUF6928"/>
</dbReference>
<protein>
    <submittedName>
        <fullName evidence="1">Uncharacterized protein</fullName>
    </submittedName>
</protein>
<evidence type="ECO:0000313" key="2">
    <source>
        <dbReference type="Proteomes" id="UP000198228"/>
    </source>
</evidence>
<dbReference type="RefSeq" id="WP_088960400.1">
    <property type="nucleotide sequence ID" value="NZ_LT607410.1"/>
</dbReference>
<name>A0A1C4VYH9_9ACTN</name>
<dbReference type="EMBL" id="LT607410">
    <property type="protein sequence ID" value="SCE89064.1"/>
    <property type="molecule type" value="Genomic_DNA"/>
</dbReference>
<evidence type="ECO:0000313" key="1">
    <source>
        <dbReference type="EMBL" id="SCE89064.1"/>
    </source>
</evidence>
<reference evidence="1 2" key="1">
    <citation type="submission" date="2016-06" db="EMBL/GenBank/DDBJ databases">
        <authorList>
            <person name="Kjaerup R.B."/>
            <person name="Dalgaard T.S."/>
            <person name="Juul-Madsen H.R."/>
        </authorList>
    </citation>
    <scope>NUCLEOTIDE SEQUENCE [LARGE SCALE GENOMIC DNA]</scope>
    <source>
        <strain evidence="1 2">DSM 43821</strain>
    </source>
</reference>